<dbReference type="Pfam" id="PF03950">
    <property type="entry name" value="tRNA-synt_1c_C"/>
    <property type="match status" value="1"/>
</dbReference>
<dbReference type="InterPro" id="IPR020056">
    <property type="entry name" value="Rbsml_bL25/Gln-tRNA_synth_N"/>
</dbReference>
<dbReference type="NCBIfam" id="NF011291">
    <property type="entry name" value="PRK14703.1"/>
    <property type="match status" value="1"/>
</dbReference>
<sequence>MPHEAGLVERPEDFIRQRIRTDLDCGNLEGPVTTRFPPEPNGFLHIGHAKSIFLNSDLARENNGCFNLRFDDTNPLTETPEFVESMQTDIRWLGVQWDGTVKFASGYFEQLYEWAEELVRLGHAYVDDLSADQIREMRGTLTEPGRNSPFRDRAPEENLRLLREMKDGLHPDGSKVLRARIDMASPNINLRDPVLYRIAHARHHQTGDQWCIYPMYDWAHGQSDSIERVTHSICTLEFADHNPLYQWFLDCLGVYKPVQLEFARLELTHTVLHKRVLRRIMAKGLLDGWDDPRLGTLAGLRRRGVPPVAIRNLCRQVGVARANTMVEIQKFEHCIREELNQTARRRMGVLDPVKLVVMTYPEGETDLLEAVNNPEDSSQGTRMVSFSREVWVERADYMDDPPRRFHRLAVGREVRLRYAWLVTCTGVVRDSDGRVVEIHCTHDPASRGGTAPDGRKVRGTIHWVDSRTAVSAEVHLLDHLFADPNAGQASPDEVMDHFNPDSRRIVTGAMVEPGALEDARTDTIQLERIGYFKADSAAPDRPVLLRTVPLRDSWKKIQNKTV</sequence>
<dbReference type="EC" id="6.1.1.18" evidence="1 9"/>
<keyword evidence="5 10" id="KW-0067">ATP-binding</keyword>
<comment type="catalytic activity">
    <reaction evidence="8">
        <text>tRNA(Gln) + L-glutamine + ATP = L-glutaminyl-tRNA(Gln) + AMP + diphosphate</text>
        <dbReference type="Rhea" id="RHEA:20121"/>
        <dbReference type="Rhea" id="RHEA-COMP:9662"/>
        <dbReference type="Rhea" id="RHEA-COMP:9681"/>
        <dbReference type="ChEBI" id="CHEBI:30616"/>
        <dbReference type="ChEBI" id="CHEBI:33019"/>
        <dbReference type="ChEBI" id="CHEBI:58359"/>
        <dbReference type="ChEBI" id="CHEBI:78442"/>
        <dbReference type="ChEBI" id="CHEBI:78521"/>
        <dbReference type="ChEBI" id="CHEBI:456215"/>
        <dbReference type="EC" id="6.1.1.18"/>
    </reaction>
</comment>
<dbReference type="InterPro" id="IPR020058">
    <property type="entry name" value="Glu/Gln-tRNA-synth_Ib_cat-dom"/>
</dbReference>
<evidence type="ECO:0000256" key="5">
    <source>
        <dbReference type="ARBA" id="ARBA00022840"/>
    </source>
</evidence>
<evidence type="ECO:0000256" key="9">
    <source>
        <dbReference type="NCBIfam" id="TIGR00440"/>
    </source>
</evidence>
<gene>
    <name evidence="14" type="ORF">F4Y08_01630</name>
</gene>
<dbReference type="InterPro" id="IPR001412">
    <property type="entry name" value="aa-tRNA-synth_I_CS"/>
</dbReference>
<evidence type="ECO:0000259" key="13">
    <source>
        <dbReference type="Pfam" id="PF20974"/>
    </source>
</evidence>
<evidence type="ECO:0000256" key="1">
    <source>
        <dbReference type="ARBA" id="ARBA00012836"/>
    </source>
</evidence>
<evidence type="ECO:0000256" key="8">
    <source>
        <dbReference type="ARBA" id="ARBA00048270"/>
    </source>
</evidence>
<dbReference type="PRINTS" id="PR00987">
    <property type="entry name" value="TRNASYNTHGLU"/>
</dbReference>
<dbReference type="GO" id="GO:0005829">
    <property type="term" value="C:cytosol"/>
    <property type="evidence" value="ECO:0007669"/>
    <property type="project" value="TreeGrafter"/>
</dbReference>
<keyword evidence="2" id="KW-0963">Cytoplasm</keyword>
<evidence type="ECO:0000256" key="4">
    <source>
        <dbReference type="ARBA" id="ARBA00022741"/>
    </source>
</evidence>
<evidence type="ECO:0000256" key="2">
    <source>
        <dbReference type="ARBA" id="ARBA00022490"/>
    </source>
</evidence>
<evidence type="ECO:0000256" key="7">
    <source>
        <dbReference type="ARBA" id="ARBA00023146"/>
    </source>
</evidence>
<evidence type="ECO:0000256" key="3">
    <source>
        <dbReference type="ARBA" id="ARBA00022598"/>
    </source>
</evidence>
<reference evidence="14" key="1">
    <citation type="submission" date="2019-09" db="EMBL/GenBank/DDBJ databases">
        <title>Characterisation of the sponge microbiome using genome-centric metagenomics.</title>
        <authorList>
            <person name="Engelberts J.P."/>
            <person name="Robbins S.J."/>
            <person name="De Goeij J.M."/>
            <person name="Aranda M."/>
            <person name="Bell S.C."/>
            <person name="Webster N.S."/>
        </authorList>
    </citation>
    <scope>NUCLEOTIDE SEQUENCE</scope>
    <source>
        <strain evidence="14">SB0662_bin_9</strain>
    </source>
</reference>
<dbReference type="Pfam" id="PF20974">
    <property type="entry name" value="tRNA-synt_1c_C2"/>
    <property type="match status" value="1"/>
</dbReference>
<feature type="domain" description="Glutamyl/glutaminyl-tRNA synthetase class Ib catalytic" evidence="11">
    <location>
        <begin position="32"/>
        <end position="340"/>
    </location>
</feature>
<keyword evidence="4 10" id="KW-0547">Nucleotide-binding</keyword>
<feature type="domain" description="Glutamyl/glutaminyl-tRNA synthetase class Ib anti-codon binding" evidence="12">
    <location>
        <begin position="343"/>
        <end position="443"/>
    </location>
</feature>
<keyword evidence="3 10" id="KW-0436">Ligase</keyword>
<name>A0A6B1DP09_9CHLR</name>
<dbReference type="SUPFAM" id="SSF52374">
    <property type="entry name" value="Nucleotidylyl transferase"/>
    <property type="match status" value="1"/>
</dbReference>
<comment type="caution">
    <text evidence="14">The sequence shown here is derived from an EMBL/GenBank/DDBJ whole genome shotgun (WGS) entry which is preliminary data.</text>
</comment>
<dbReference type="InterPro" id="IPR014729">
    <property type="entry name" value="Rossmann-like_a/b/a_fold"/>
</dbReference>
<evidence type="ECO:0000259" key="12">
    <source>
        <dbReference type="Pfam" id="PF03950"/>
    </source>
</evidence>
<dbReference type="PROSITE" id="PS00178">
    <property type="entry name" value="AA_TRNA_LIGASE_I"/>
    <property type="match status" value="1"/>
</dbReference>
<dbReference type="InterPro" id="IPR011035">
    <property type="entry name" value="Ribosomal_bL25/Gln-tRNA_synth"/>
</dbReference>
<dbReference type="InterPro" id="IPR049437">
    <property type="entry name" value="tRNA-synt_1c_C2"/>
</dbReference>
<evidence type="ECO:0000256" key="10">
    <source>
        <dbReference type="RuleBase" id="RU363037"/>
    </source>
</evidence>
<dbReference type="EMBL" id="VXPY01000013">
    <property type="protein sequence ID" value="MYD89027.1"/>
    <property type="molecule type" value="Genomic_DNA"/>
</dbReference>
<keyword evidence="6 10" id="KW-0648">Protein biosynthesis</keyword>
<dbReference type="SUPFAM" id="SSF50715">
    <property type="entry name" value="Ribosomal protein L25-like"/>
    <property type="match status" value="1"/>
</dbReference>
<organism evidence="14">
    <name type="scientific">Caldilineaceae bacterium SB0662_bin_9</name>
    <dbReference type="NCBI Taxonomy" id="2605258"/>
    <lineage>
        <taxon>Bacteria</taxon>
        <taxon>Bacillati</taxon>
        <taxon>Chloroflexota</taxon>
        <taxon>Caldilineae</taxon>
        <taxon>Caldilineales</taxon>
        <taxon>Caldilineaceae</taxon>
    </lineage>
</organism>
<accession>A0A6B1DP09</accession>
<feature type="domain" description="tRNA synthetases class I (E and Q) anti-codon binding" evidence="13">
    <location>
        <begin position="460"/>
        <end position="535"/>
    </location>
</feature>
<dbReference type="Pfam" id="PF00749">
    <property type="entry name" value="tRNA-synt_1c"/>
    <property type="match status" value="1"/>
</dbReference>
<dbReference type="InterPro" id="IPR004514">
    <property type="entry name" value="Gln-tRNA-synth"/>
</dbReference>
<dbReference type="NCBIfam" id="TIGR00440">
    <property type="entry name" value="glnS"/>
    <property type="match status" value="1"/>
</dbReference>
<comment type="similarity">
    <text evidence="10">Belongs to the class-I aminoacyl-tRNA synthetase family.</text>
</comment>
<dbReference type="FunFam" id="3.40.50.620:FF:000037">
    <property type="entry name" value="Glutamine--tRNA ligase cytoplasmic"/>
    <property type="match status" value="1"/>
</dbReference>
<dbReference type="PANTHER" id="PTHR43097:SF5">
    <property type="entry name" value="GLUTAMATE--TRNA LIGASE"/>
    <property type="match status" value="1"/>
</dbReference>
<dbReference type="InterPro" id="IPR020059">
    <property type="entry name" value="Glu/Gln-tRNA-synth_Ib_codon-bd"/>
</dbReference>
<dbReference type="PANTHER" id="PTHR43097">
    <property type="entry name" value="GLUTAMINE-TRNA LIGASE"/>
    <property type="match status" value="1"/>
</dbReference>
<evidence type="ECO:0000256" key="6">
    <source>
        <dbReference type="ARBA" id="ARBA00022917"/>
    </source>
</evidence>
<dbReference type="Gene3D" id="3.40.50.620">
    <property type="entry name" value="HUPs"/>
    <property type="match status" value="1"/>
</dbReference>
<dbReference type="AlphaFoldDB" id="A0A6B1DP09"/>
<proteinExistence type="inferred from homology"/>
<dbReference type="InterPro" id="IPR000924">
    <property type="entry name" value="Glu/Gln-tRNA-synth"/>
</dbReference>
<keyword evidence="7 10" id="KW-0030">Aminoacyl-tRNA synthetase</keyword>
<protein>
    <recommendedName>
        <fullName evidence="1 9">Glutamine--tRNA ligase</fullName>
        <ecNumber evidence="1 9">6.1.1.18</ecNumber>
    </recommendedName>
</protein>
<dbReference type="InterPro" id="IPR050132">
    <property type="entry name" value="Gln/Glu-tRNA_Ligase"/>
</dbReference>
<dbReference type="GO" id="GO:0006425">
    <property type="term" value="P:glutaminyl-tRNA aminoacylation"/>
    <property type="evidence" value="ECO:0007669"/>
    <property type="project" value="UniProtKB-UniRule"/>
</dbReference>
<evidence type="ECO:0000313" key="14">
    <source>
        <dbReference type="EMBL" id="MYD89027.1"/>
    </source>
</evidence>
<evidence type="ECO:0000259" key="11">
    <source>
        <dbReference type="Pfam" id="PF00749"/>
    </source>
</evidence>
<dbReference type="GO" id="GO:0005524">
    <property type="term" value="F:ATP binding"/>
    <property type="evidence" value="ECO:0007669"/>
    <property type="project" value="UniProtKB-KW"/>
</dbReference>
<dbReference type="Gene3D" id="2.40.240.10">
    <property type="entry name" value="Ribosomal Protein L25, Chain P"/>
    <property type="match status" value="2"/>
</dbReference>
<dbReference type="GO" id="GO:0004819">
    <property type="term" value="F:glutamine-tRNA ligase activity"/>
    <property type="evidence" value="ECO:0007669"/>
    <property type="project" value="UniProtKB-UniRule"/>
</dbReference>